<accession>A0A4R6UUF0</accession>
<proteinExistence type="predicted"/>
<comment type="caution">
    <text evidence="2">The sequence shown here is derived from an EMBL/GenBank/DDBJ whole genome shotgun (WGS) entry which is preliminary data.</text>
</comment>
<sequence>MNIRTLPTALATSLTMLLAAPSALASDPVEAEGPVMIEYVKPTEFTDIKDDPFRTRTEKNTHLIQLRQFLHKEASEYLQKGQKLKISFTDIDLAGDYEPARGPQMNDIRIIRELYPPRLKFDYALMDRSGNIIKEDKVELRDMAFMMRTSIHRSDPLYHEKYMLDKWLRETFEKE</sequence>
<feature type="chain" id="PRO_5020552379" evidence="1">
    <location>
        <begin position="26"/>
        <end position="175"/>
    </location>
</feature>
<keyword evidence="1" id="KW-0732">Signal</keyword>
<dbReference type="RefSeq" id="WP_133589197.1">
    <property type="nucleotide sequence ID" value="NZ_CP037953.1"/>
</dbReference>
<dbReference type="Pfam" id="PF11454">
    <property type="entry name" value="DUF3016"/>
    <property type="match status" value="1"/>
</dbReference>
<gene>
    <name evidence="2" type="ORF">EV696_104235</name>
</gene>
<evidence type="ECO:0000313" key="2">
    <source>
        <dbReference type="EMBL" id="TDQ49529.1"/>
    </source>
</evidence>
<evidence type="ECO:0000313" key="3">
    <source>
        <dbReference type="Proteomes" id="UP000295375"/>
    </source>
</evidence>
<dbReference type="OrthoDB" id="195620at2"/>
<feature type="signal peptide" evidence="1">
    <location>
        <begin position="1"/>
        <end position="25"/>
    </location>
</feature>
<dbReference type="Proteomes" id="UP000295375">
    <property type="component" value="Unassembled WGS sequence"/>
</dbReference>
<name>A0A4R6UUF0_9GAMM</name>
<evidence type="ECO:0000256" key="1">
    <source>
        <dbReference type="SAM" id="SignalP"/>
    </source>
</evidence>
<organism evidence="2 3">
    <name type="scientific">Permianibacter aggregans</name>
    <dbReference type="NCBI Taxonomy" id="1510150"/>
    <lineage>
        <taxon>Bacteria</taxon>
        <taxon>Pseudomonadati</taxon>
        <taxon>Pseudomonadota</taxon>
        <taxon>Gammaproteobacteria</taxon>
        <taxon>Pseudomonadales</taxon>
        <taxon>Pseudomonadaceae</taxon>
        <taxon>Permianibacter</taxon>
    </lineage>
</organism>
<dbReference type="AlphaFoldDB" id="A0A4R6UUF0"/>
<dbReference type="InterPro" id="IPR021557">
    <property type="entry name" value="DUF3016"/>
</dbReference>
<dbReference type="EMBL" id="SNYM01000004">
    <property type="protein sequence ID" value="TDQ49529.1"/>
    <property type="molecule type" value="Genomic_DNA"/>
</dbReference>
<reference evidence="2 3" key="1">
    <citation type="submission" date="2019-03" db="EMBL/GenBank/DDBJ databases">
        <title>Genomic Encyclopedia of Type Strains, Phase IV (KMG-IV): sequencing the most valuable type-strain genomes for metagenomic binning, comparative biology and taxonomic classification.</title>
        <authorList>
            <person name="Goeker M."/>
        </authorList>
    </citation>
    <scope>NUCLEOTIDE SEQUENCE [LARGE SCALE GENOMIC DNA]</scope>
    <source>
        <strain evidence="2 3">DSM 103792</strain>
    </source>
</reference>
<keyword evidence="3" id="KW-1185">Reference proteome</keyword>
<protein>
    <submittedName>
        <fullName evidence="2">DUF3016 family protein</fullName>
    </submittedName>
</protein>